<evidence type="ECO:0000256" key="1">
    <source>
        <dbReference type="SAM" id="MobiDB-lite"/>
    </source>
</evidence>
<keyword evidence="3" id="KW-1185">Reference proteome</keyword>
<name>A0A2G5DB71_AQUCA</name>
<dbReference type="EMBL" id="KZ305041">
    <property type="protein sequence ID" value="PIA40771.1"/>
    <property type="molecule type" value="Genomic_DNA"/>
</dbReference>
<dbReference type="OrthoDB" id="3817375at2759"/>
<organism evidence="2 3">
    <name type="scientific">Aquilegia coerulea</name>
    <name type="common">Rocky mountain columbine</name>
    <dbReference type="NCBI Taxonomy" id="218851"/>
    <lineage>
        <taxon>Eukaryota</taxon>
        <taxon>Viridiplantae</taxon>
        <taxon>Streptophyta</taxon>
        <taxon>Embryophyta</taxon>
        <taxon>Tracheophyta</taxon>
        <taxon>Spermatophyta</taxon>
        <taxon>Magnoliopsida</taxon>
        <taxon>Ranunculales</taxon>
        <taxon>Ranunculaceae</taxon>
        <taxon>Thalictroideae</taxon>
        <taxon>Aquilegia</taxon>
    </lineage>
</organism>
<evidence type="ECO:0000313" key="2">
    <source>
        <dbReference type="EMBL" id="PIA40771.1"/>
    </source>
</evidence>
<dbReference type="Proteomes" id="UP000230069">
    <property type="component" value="Unassembled WGS sequence"/>
</dbReference>
<evidence type="ECO:0000313" key="3">
    <source>
        <dbReference type="Proteomes" id="UP000230069"/>
    </source>
</evidence>
<protein>
    <submittedName>
        <fullName evidence="2">Uncharacterized protein</fullName>
    </submittedName>
</protein>
<sequence length="127" mass="14821">MQRNRIIPQRPPTEASGHQYASQNLIPGFRNEKSSRRRNNWTVSSPRSRSTTTYISISSLASPQRCSHRELAVSGDILRRRYSSRELLKRALAPPVHRSSQRWWNFRPTPSRLSRMSTFSEEILLNE</sequence>
<dbReference type="InParanoid" id="A0A2G5DB71"/>
<reference evidence="2 3" key="1">
    <citation type="submission" date="2017-09" db="EMBL/GenBank/DDBJ databases">
        <title>WGS assembly of Aquilegia coerulea Goldsmith.</title>
        <authorList>
            <person name="Hodges S."/>
            <person name="Kramer E."/>
            <person name="Nordborg M."/>
            <person name="Tomkins J."/>
            <person name="Borevitz J."/>
            <person name="Derieg N."/>
            <person name="Yan J."/>
            <person name="Mihaltcheva S."/>
            <person name="Hayes R.D."/>
            <person name="Rokhsar D."/>
        </authorList>
    </citation>
    <scope>NUCLEOTIDE SEQUENCE [LARGE SCALE GENOMIC DNA]</scope>
    <source>
        <strain evidence="3">cv. Goldsmith</strain>
    </source>
</reference>
<feature type="region of interest" description="Disordered" evidence="1">
    <location>
        <begin position="1"/>
        <end position="48"/>
    </location>
</feature>
<accession>A0A2G5DB71</accession>
<proteinExistence type="predicted"/>
<dbReference type="AlphaFoldDB" id="A0A2G5DB71"/>
<gene>
    <name evidence="2" type="ORF">AQUCO_02400083v1</name>
</gene>